<reference evidence="1 2" key="1">
    <citation type="journal article" date="2016" name="Nat. Commun.">
        <title>Thousands of microbial genomes shed light on interconnected biogeochemical processes in an aquifer system.</title>
        <authorList>
            <person name="Anantharaman K."/>
            <person name="Brown C.T."/>
            <person name="Hug L.A."/>
            <person name="Sharon I."/>
            <person name="Castelle C.J."/>
            <person name="Probst A.J."/>
            <person name="Thomas B.C."/>
            <person name="Singh A."/>
            <person name="Wilkins M.J."/>
            <person name="Karaoz U."/>
            <person name="Brodie E.L."/>
            <person name="Williams K.H."/>
            <person name="Hubbard S.S."/>
            <person name="Banfield J.F."/>
        </authorList>
    </citation>
    <scope>NUCLEOTIDE SEQUENCE [LARGE SCALE GENOMIC DNA]</scope>
</reference>
<evidence type="ECO:0000313" key="2">
    <source>
        <dbReference type="Proteomes" id="UP000179099"/>
    </source>
</evidence>
<accession>A0A1G2F7N2</accession>
<sequence length="75" mass="8455">MNAVRALGKIGSFKAVSVVIKRLLDSNSTVRYYAADNPSDLVICLTLNLSRAFKIKKREILCLSFIKIFPPKFNH</sequence>
<protein>
    <submittedName>
        <fullName evidence="1">Uncharacterized protein</fullName>
    </submittedName>
</protein>
<dbReference type="InterPro" id="IPR011989">
    <property type="entry name" value="ARM-like"/>
</dbReference>
<gene>
    <name evidence="1" type="ORF">A2Y98_00890</name>
</gene>
<comment type="caution">
    <text evidence="1">The sequence shown here is derived from an EMBL/GenBank/DDBJ whole genome shotgun (WGS) entry which is preliminary data.</text>
</comment>
<organism evidence="1 2">
    <name type="scientific">Candidatus Portnoybacteria bacterium RBG_19FT_COMBO_36_7</name>
    <dbReference type="NCBI Taxonomy" id="1801992"/>
    <lineage>
        <taxon>Bacteria</taxon>
        <taxon>Candidatus Portnoyibacteriota</taxon>
    </lineage>
</organism>
<dbReference type="Proteomes" id="UP000179099">
    <property type="component" value="Unassembled WGS sequence"/>
</dbReference>
<evidence type="ECO:0000313" key="1">
    <source>
        <dbReference type="EMBL" id="OGZ34003.1"/>
    </source>
</evidence>
<name>A0A1G2F7N2_9BACT</name>
<dbReference type="AlphaFoldDB" id="A0A1G2F7N2"/>
<proteinExistence type="predicted"/>
<dbReference type="EMBL" id="MHMW01000021">
    <property type="protein sequence ID" value="OGZ34003.1"/>
    <property type="molecule type" value="Genomic_DNA"/>
</dbReference>
<dbReference type="Gene3D" id="1.25.10.10">
    <property type="entry name" value="Leucine-rich Repeat Variant"/>
    <property type="match status" value="1"/>
</dbReference>